<evidence type="ECO:0000313" key="3">
    <source>
        <dbReference type="Proteomes" id="UP001162741"/>
    </source>
</evidence>
<evidence type="ECO:0000313" key="2">
    <source>
        <dbReference type="EMBL" id="UYQ95493.1"/>
    </source>
</evidence>
<dbReference type="InterPro" id="IPR013783">
    <property type="entry name" value="Ig-like_fold"/>
</dbReference>
<dbReference type="RefSeq" id="WP_264283219.1">
    <property type="nucleotide sequence ID" value="NZ_CP107006.1"/>
</dbReference>
<dbReference type="Gene3D" id="2.60.40.10">
    <property type="entry name" value="Immunoglobulins"/>
    <property type="match status" value="1"/>
</dbReference>
<proteinExistence type="predicted"/>
<protein>
    <submittedName>
        <fullName evidence="2">DUF4198 domain-containing protein</fullName>
    </submittedName>
</protein>
<feature type="signal peptide" evidence="1">
    <location>
        <begin position="1"/>
        <end position="22"/>
    </location>
</feature>
<organism evidence="2 3">
    <name type="scientific">Chitinophaga horti</name>
    <dbReference type="NCBI Taxonomy" id="2920382"/>
    <lineage>
        <taxon>Bacteria</taxon>
        <taxon>Pseudomonadati</taxon>
        <taxon>Bacteroidota</taxon>
        <taxon>Chitinophagia</taxon>
        <taxon>Chitinophagales</taxon>
        <taxon>Chitinophagaceae</taxon>
        <taxon>Chitinophaga</taxon>
    </lineage>
</organism>
<evidence type="ECO:0000256" key="1">
    <source>
        <dbReference type="SAM" id="SignalP"/>
    </source>
</evidence>
<dbReference type="InterPro" id="IPR019613">
    <property type="entry name" value="DUF4198"/>
</dbReference>
<keyword evidence="1" id="KW-0732">Signal</keyword>
<gene>
    <name evidence="2" type="ORF">MKQ68_10315</name>
</gene>
<reference evidence="2" key="1">
    <citation type="submission" date="2022-10" db="EMBL/GenBank/DDBJ databases">
        <title>Chitinophaga sp. nov., isolated from soil.</title>
        <authorList>
            <person name="Jeon C.O."/>
        </authorList>
    </citation>
    <scope>NUCLEOTIDE SEQUENCE</scope>
    <source>
        <strain evidence="2">R8</strain>
    </source>
</reference>
<feature type="chain" id="PRO_5047390837" evidence="1">
    <location>
        <begin position="23"/>
        <end position="235"/>
    </location>
</feature>
<dbReference type="EMBL" id="CP107006">
    <property type="protein sequence ID" value="UYQ95493.1"/>
    <property type="molecule type" value="Genomic_DNA"/>
</dbReference>
<sequence>MMKNILLSIAFLLSALSASAHAVWIETSLIATKNKPQEVRVYLGEFADNERDQVEKWFSNMKDVQLFVIAPDGDRQQITLKANGNHYLGTFTPKMDGNYTLSVTHAVAEVYSEVKIIYYATATTIAGKPSASGLQAASALAIAPATESPEKGQKVGLKVSNEQQPLDAAKVEISSPAGWVRTLHSDKAGETSFTPLESGRYLLEAVRTEKTPGTHNGKSYKSVTHLVTHCVVVKP</sequence>
<dbReference type="Pfam" id="PF10670">
    <property type="entry name" value="DUF4198"/>
    <property type="match status" value="1"/>
</dbReference>
<accession>A0ABY6J730</accession>
<keyword evidence="3" id="KW-1185">Reference proteome</keyword>
<dbReference type="Proteomes" id="UP001162741">
    <property type="component" value="Chromosome"/>
</dbReference>
<name>A0ABY6J730_9BACT</name>